<dbReference type="AlphaFoldDB" id="A0AAN7UXB2"/>
<feature type="domain" description="Amino acid transporter transmembrane" evidence="7">
    <location>
        <begin position="54"/>
        <end position="112"/>
    </location>
</feature>
<keyword evidence="3 6" id="KW-1133">Transmembrane helix</keyword>
<comment type="caution">
    <text evidence="8">The sequence shown here is derived from an EMBL/GenBank/DDBJ whole genome shotgun (WGS) entry which is preliminary data.</text>
</comment>
<evidence type="ECO:0000313" key="9">
    <source>
        <dbReference type="Proteomes" id="UP001305414"/>
    </source>
</evidence>
<accession>A0AAN7UXB2</accession>
<sequence>MTLDTKKGDGEIVAPSPMVPSDQTSDVEQIGQVRELTDVEKARMQDGEAHFNRLGWKRLTVILIVEAIALGSLGMPAAFATLGMIAGTILCVGLGLLAIYSSYVVGQVKIKYPHVQH</sequence>
<name>A0AAN7UXB2_9PEZI</name>
<gene>
    <name evidence="8" type="ORF">RRF57_010905</name>
</gene>
<keyword evidence="2 6" id="KW-0812">Transmembrane</keyword>
<dbReference type="GO" id="GO:0016020">
    <property type="term" value="C:membrane"/>
    <property type="evidence" value="ECO:0007669"/>
    <property type="project" value="UniProtKB-SubCell"/>
</dbReference>
<reference evidence="8 9" key="1">
    <citation type="submission" date="2023-10" db="EMBL/GenBank/DDBJ databases">
        <title>Draft genome sequence of Xylaria bambusicola isolate GMP-LS, the root and basal stem rot pathogen of sugarcane in Indonesia.</title>
        <authorList>
            <person name="Selvaraj P."/>
            <person name="Muralishankar V."/>
            <person name="Muruganantham S."/>
            <person name="Sp S."/>
            <person name="Haryani S."/>
            <person name="Lau K.J.X."/>
            <person name="Naqvi N.I."/>
        </authorList>
    </citation>
    <scope>NUCLEOTIDE SEQUENCE [LARGE SCALE GENOMIC DNA]</scope>
    <source>
        <strain evidence="8">GMP-LS</strain>
    </source>
</reference>
<dbReference type="Proteomes" id="UP001305414">
    <property type="component" value="Unassembled WGS sequence"/>
</dbReference>
<dbReference type="InterPro" id="IPR013057">
    <property type="entry name" value="AA_transpt_TM"/>
</dbReference>
<keyword evidence="9" id="KW-1185">Reference proteome</keyword>
<dbReference type="Pfam" id="PF01490">
    <property type="entry name" value="Aa_trans"/>
    <property type="match status" value="1"/>
</dbReference>
<keyword evidence="4 6" id="KW-0472">Membrane</keyword>
<evidence type="ECO:0000313" key="8">
    <source>
        <dbReference type="EMBL" id="KAK5635193.1"/>
    </source>
</evidence>
<evidence type="ECO:0000256" key="4">
    <source>
        <dbReference type="ARBA" id="ARBA00023136"/>
    </source>
</evidence>
<evidence type="ECO:0000256" key="2">
    <source>
        <dbReference type="ARBA" id="ARBA00022692"/>
    </source>
</evidence>
<protein>
    <recommendedName>
        <fullName evidence="7">Amino acid transporter transmembrane domain-containing protein</fullName>
    </recommendedName>
</protein>
<feature type="region of interest" description="Disordered" evidence="5">
    <location>
        <begin position="1"/>
        <end position="27"/>
    </location>
</feature>
<evidence type="ECO:0000256" key="1">
    <source>
        <dbReference type="ARBA" id="ARBA00004370"/>
    </source>
</evidence>
<evidence type="ECO:0000259" key="7">
    <source>
        <dbReference type="Pfam" id="PF01490"/>
    </source>
</evidence>
<feature type="transmembrane region" description="Helical" evidence="6">
    <location>
        <begin position="85"/>
        <end position="105"/>
    </location>
</feature>
<organism evidence="8 9">
    <name type="scientific">Xylaria bambusicola</name>
    <dbReference type="NCBI Taxonomy" id="326684"/>
    <lineage>
        <taxon>Eukaryota</taxon>
        <taxon>Fungi</taxon>
        <taxon>Dikarya</taxon>
        <taxon>Ascomycota</taxon>
        <taxon>Pezizomycotina</taxon>
        <taxon>Sordariomycetes</taxon>
        <taxon>Xylariomycetidae</taxon>
        <taxon>Xylariales</taxon>
        <taxon>Xylariaceae</taxon>
        <taxon>Xylaria</taxon>
    </lineage>
</organism>
<evidence type="ECO:0000256" key="6">
    <source>
        <dbReference type="SAM" id="Phobius"/>
    </source>
</evidence>
<dbReference type="EMBL" id="JAWHQM010000050">
    <property type="protein sequence ID" value="KAK5635193.1"/>
    <property type="molecule type" value="Genomic_DNA"/>
</dbReference>
<evidence type="ECO:0000256" key="3">
    <source>
        <dbReference type="ARBA" id="ARBA00022989"/>
    </source>
</evidence>
<proteinExistence type="predicted"/>
<comment type="subcellular location">
    <subcellularLocation>
        <location evidence="1">Membrane</location>
    </subcellularLocation>
</comment>
<feature type="compositionally biased region" description="Basic and acidic residues" evidence="5">
    <location>
        <begin position="1"/>
        <end position="10"/>
    </location>
</feature>
<feature type="transmembrane region" description="Helical" evidence="6">
    <location>
        <begin position="59"/>
        <end position="79"/>
    </location>
</feature>
<evidence type="ECO:0000256" key="5">
    <source>
        <dbReference type="SAM" id="MobiDB-lite"/>
    </source>
</evidence>